<dbReference type="EC" id="3.2.1.58" evidence="5"/>
<feature type="domain" description="Rhamnogalacturonase A/B/Epimerase-like pectate lyase" evidence="4">
    <location>
        <begin position="443"/>
        <end position="558"/>
    </location>
</feature>
<feature type="domain" description="Rhamnogalacturonase A/B/Epimerase-like pectate lyase" evidence="4">
    <location>
        <begin position="93"/>
        <end position="315"/>
    </location>
</feature>
<dbReference type="SUPFAM" id="SSF51126">
    <property type="entry name" value="Pectin lyase-like"/>
    <property type="match status" value="2"/>
</dbReference>
<keyword evidence="6" id="KW-1185">Reference proteome</keyword>
<gene>
    <name evidence="5" type="ORF">AFUA_6G11980</name>
</gene>
<keyword evidence="2" id="KW-0964">Secreted</keyword>
<dbReference type="InterPro" id="IPR024535">
    <property type="entry name" value="RHGA/B-epi-like_pectate_lyase"/>
</dbReference>
<dbReference type="STRING" id="330879.Q4WLX5"/>
<dbReference type="CDD" id="cd23668">
    <property type="entry name" value="GH55_beta13glucanase-like"/>
    <property type="match status" value="1"/>
</dbReference>
<dbReference type="Gene3D" id="2.160.20.10">
    <property type="entry name" value="Single-stranded right-handed beta-helix, Pectin lyase-like"/>
    <property type="match status" value="2"/>
</dbReference>
<dbReference type="Pfam" id="PF12708">
    <property type="entry name" value="Pect-lyase_RHGA_epim"/>
    <property type="match status" value="2"/>
</dbReference>
<comment type="caution">
    <text evidence="5">The sequence shown here is derived from an EMBL/GenBank/DDBJ whole genome shotgun (WGS) entry which is preliminary data.</text>
</comment>
<dbReference type="VEuPathDB" id="FungiDB:Afu6g11980"/>
<dbReference type="InterPro" id="IPR039279">
    <property type="entry name" value="QRT3-like"/>
</dbReference>
<evidence type="ECO:0000256" key="3">
    <source>
        <dbReference type="ARBA" id="ARBA00022729"/>
    </source>
</evidence>
<dbReference type="AlphaFoldDB" id="Q4WLX5"/>
<proteinExistence type="predicted"/>
<keyword evidence="3" id="KW-0732">Signal</keyword>
<dbReference type="EMBL" id="AAHF01000006">
    <property type="protein sequence ID" value="EAL89039.1"/>
    <property type="molecule type" value="Genomic_DNA"/>
</dbReference>
<dbReference type="FunFam" id="2.160.20.10:FF:000023">
    <property type="entry name" value="Exo-beta-1,3-glucanase Exg0"/>
    <property type="match status" value="1"/>
</dbReference>
<sequence length="822" mass="88013">MSSCITTTIIPTEASTSPRLYRVVPRRYHAHPLSLLTIPVLLGPLTHAAAITAGSSSTESIQSRQAANGPGYWLESISHQGIAPLGPSGYRVFRNVKDFGAKGDGITDDTAAINEAISSGERCGQGCFSSTTTPAIVYFPAGTYVISKPIFDYYNTIITGNPNALPVIKACADFDGGYLIDGDPYFGPELNWPATTVFWRQVRNLVLDTTDVAARKQISGIHWPTAQATSLQNVIFQLSADEGTEHQGIFCESGSAGFAGDLVFNGGKIAAALGNQQFTMRNLTFNHAQTAISHFWNWGWTYQDITINDCEVGIDISTGGSEQQSVGSITVFDSSFANTPVAIKSAQSESSTPRTAGSIILENVAINNVATVVQGPSGTVLAGTTRSSVIPGWGQGNRYVPDGPTRFAGDITPVSRPAGLVVGDGKYYQRSKPQYEQLPVSAFSSVRDGGATGDGTTDDTAALQRVIDSAAASDRVVFLDAGVYKVTSTLRIPAGSRIVGEAFPVILSSGAFFNNQEEPQPVIQVGQAGQQGHVELSDFIISTQGPQAGATLIEWNLASPSDPSGMWEVHARVGGFAGSQQTTRECAKTPETVITEADEKCIVAYMLMHVTPSASNLYLENTWLWVSDHDIDVQTEADGGQITLYSGRGLNIESTEGNIWLSGTSVEHNVLYEYQFVSTQNVYMGQIQTETAYYQSNPNALIPFTPKAAIHDPDFASSCKSSSDGNCEVGWGLRVVDSHDLYVYGAGLYSFFNNYDAGCSTYGGEQNCQNSIFSIEGDSAITVYNLNTLGTRSMVDRDGQSLASFSDNISVFTNNIVLFRSQ</sequence>
<dbReference type="PANTHER" id="PTHR33928:SF2">
    <property type="entry name" value="PECTATE LYASE SUPERFAMILY PROTEIN DOMAIN-CONTAINING PROTEIN-RELATED"/>
    <property type="match status" value="1"/>
</dbReference>
<dbReference type="FunFam" id="2.160.20.10:FF:000026">
    <property type="entry name" value="Exo-beta-1,3-glucanase Exg0"/>
    <property type="match status" value="1"/>
</dbReference>
<dbReference type="HOGENOM" id="CLU_002540_2_2_1"/>
<evidence type="ECO:0000256" key="1">
    <source>
        <dbReference type="ARBA" id="ARBA00004613"/>
    </source>
</evidence>
<accession>Q4WLX5</accession>
<dbReference type="InterPro" id="IPR012334">
    <property type="entry name" value="Pectin_lyas_fold"/>
</dbReference>
<dbReference type="KEGG" id="afm:AFUA_6G11980"/>
<dbReference type="OrthoDB" id="1046782at2759"/>
<dbReference type="OMA" id="QVEWSDM"/>
<evidence type="ECO:0000313" key="5">
    <source>
        <dbReference type="EMBL" id="EAL89039.1"/>
    </source>
</evidence>
<dbReference type="PANTHER" id="PTHR33928">
    <property type="entry name" value="POLYGALACTURONASE QRT3"/>
    <property type="match status" value="1"/>
</dbReference>
<dbReference type="eggNOG" id="ENOG502QV54">
    <property type="taxonomic scope" value="Eukaryota"/>
</dbReference>
<evidence type="ECO:0000256" key="2">
    <source>
        <dbReference type="ARBA" id="ARBA00022525"/>
    </source>
</evidence>
<comment type="subcellular location">
    <subcellularLocation>
        <location evidence="1">Secreted</location>
    </subcellularLocation>
</comment>
<protein>
    <submittedName>
        <fullName evidence="5">Exo-beta-1,3-glucanase, putative</fullName>
        <ecNumber evidence="5">3.2.1.58</ecNumber>
    </submittedName>
</protein>
<evidence type="ECO:0000259" key="4">
    <source>
        <dbReference type="Pfam" id="PF12708"/>
    </source>
</evidence>
<organism evidence="5 6">
    <name type="scientific">Aspergillus fumigatus (strain ATCC MYA-4609 / CBS 101355 / FGSC A1100 / Af293)</name>
    <name type="common">Neosartorya fumigata</name>
    <dbReference type="NCBI Taxonomy" id="330879"/>
    <lineage>
        <taxon>Eukaryota</taxon>
        <taxon>Fungi</taxon>
        <taxon>Dikarya</taxon>
        <taxon>Ascomycota</taxon>
        <taxon>Pezizomycotina</taxon>
        <taxon>Eurotiomycetes</taxon>
        <taxon>Eurotiomycetidae</taxon>
        <taxon>Eurotiales</taxon>
        <taxon>Aspergillaceae</taxon>
        <taxon>Aspergillus</taxon>
        <taxon>Aspergillus subgen. Fumigati</taxon>
    </lineage>
</organism>
<name>Q4WLX5_ASPFU</name>
<dbReference type="GO" id="GO:0004338">
    <property type="term" value="F:glucan exo-1,3-beta-glucosidase activity"/>
    <property type="evidence" value="ECO:0007669"/>
    <property type="project" value="UniProtKB-EC"/>
</dbReference>
<reference evidence="5 6" key="1">
    <citation type="journal article" date="2005" name="Nature">
        <title>Genomic sequence of the pathogenic and allergenic filamentous fungus Aspergillus fumigatus.</title>
        <authorList>
            <person name="Nierman W.C."/>
            <person name="Pain A."/>
            <person name="Anderson M.J."/>
            <person name="Wortman J.R."/>
            <person name="Kim H.S."/>
            <person name="Arroyo J."/>
            <person name="Berriman M."/>
            <person name="Abe K."/>
            <person name="Archer D.B."/>
            <person name="Bermejo C."/>
            <person name="Bennett J."/>
            <person name="Bowyer P."/>
            <person name="Chen D."/>
            <person name="Collins M."/>
            <person name="Coulsen R."/>
            <person name="Davies R."/>
            <person name="Dyer P.S."/>
            <person name="Farman M."/>
            <person name="Fedorova N."/>
            <person name="Fedorova N."/>
            <person name="Feldblyum T.V."/>
            <person name="Fischer R."/>
            <person name="Fosker N."/>
            <person name="Fraser A."/>
            <person name="Garcia J.L."/>
            <person name="Garcia M.J."/>
            <person name="Goble A."/>
            <person name="Goldman G.H."/>
            <person name="Gomi K."/>
            <person name="Griffith-Jones S."/>
            <person name="Gwilliam R."/>
            <person name="Haas B."/>
            <person name="Haas H."/>
            <person name="Harris D."/>
            <person name="Horiuchi H."/>
            <person name="Huang J."/>
            <person name="Humphray S."/>
            <person name="Jimenez J."/>
            <person name="Keller N."/>
            <person name="Khouri H."/>
            <person name="Kitamoto K."/>
            <person name="Kobayashi T."/>
            <person name="Konzack S."/>
            <person name="Kulkarni R."/>
            <person name="Kumagai T."/>
            <person name="Lafon A."/>
            <person name="Latge J.P."/>
            <person name="Li W."/>
            <person name="Lord A."/>
            <person name="Lu C."/>
            <person name="Majoros W.H."/>
            <person name="May G.S."/>
            <person name="Miller B.L."/>
            <person name="Mohamoud Y."/>
            <person name="Molina M."/>
            <person name="Monod M."/>
            <person name="Mouyna I."/>
            <person name="Mulligan S."/>
            <person name="Murphy L."/>
            <person name="O'Neil S."/>
            <person name="Paulsen I."/>
            <person name="Penalva M.A."/>
            <person name="Pertea M."/>
            <person name="Price C."/>
            <person name="Pritchard B.L."/>
            <person name="Quail M.A."/>
            <person name="Rabbinowitsch E."/>
            <person name="Rawlins N."/>
            <person name="Rajandream M.A."/>
            <person name="Reichard U."/>
            <person name="Renauld H."/>
            <person name="Robson G.D."/>
            <person name="Rodriguez de Cordoba S."/>
            <person name="Rodriguez-Pena J.M."/>
            <person name="Ronning C.M."/>
            <person name="Rutter S."/>
            <person name="Salzberg S.L."/>
            <person name="Sanchez M."/>
            <person name="Sanchez-Ferrero J.C."/>
            <person name="Saunders D."/>
            <person name="Seeger K."/>
            <person name="Squares R."/>
            <person name="Squares S."/>
            <person name="Takeuchi M."/>
            <person name="Tekaia F."/>
            <person name="Turner G."/>
            <person name="Vazquez de Aldana C.R."/>
            <person name="Weidman J."/>
            <person name="White O."/>
            <person name="Woodward J."/>
            <person name="Yu J.H."/>
            <person name="Fraser C."/>
            <person name="Galagan J.E."/>
            <person name="Asai K."/>
            <person name="Machida M."/>
            <person name="Hall N."/>
            <person name="Barrell B."/>
            <person name="Denning D.W."/>
        </authorList>
    </citation>
    <scope>NUCLEOTIDE SEQUENCE [LARGE SCALE GENOMIC DNA]</scope>
    <source>
        <strain evidence="5 6">Af293</strain>
    </source>
</reference>
<keyword evidence="5" id="KW-0378">Hydrolase</keyword>
<dbReference type="GO" id="GO:0004650">
    <property type="term" value="F:polygalacturonase activity"/>
    <property type="evidence" value="ECO:0007669"/>
    <property type="project" value="InterPro"/>
</dbReference>
<dbReference type="Proteomes" id="UP000002530">
    <property type="component" value="Unassembled WGS sequence"/>
</dbReference>
<dbReference type="InParanoid" id="Q4WLX5"/>
<dbReference type="InterPro" id="IPR011050">
    <property type="entry name" value="Pectin_lyase_fold/virulence"/>
</dbReference>
<evidence type="ECO:0000313" key="6">
    <source>
        <dbReference type="Proteomes" id="UP000002530"/>
    </source>
</evidence>
<dbReference type="GO" id="GO:0005576">
    <property type="term" value="C:extracellular region"/>
    <property type="evidence" value="ECO:0007669"/>
    <property type="project" value="UniProtKB-SubCell"/>
</dbReference>
<keyword evidence="5" id="KW-0326">Glycosidase</keyword>